<evidence type="ECO:0000256" key="1">
    <source>
        <dbReference type="SAM" id="MobiDB-lite"/>
    </source>
</evidence>
<dbReference type="AlphaFoldDB" id="J4ICB9"/>
<dbReference type="GeneID" id="24101052"/>
<evidence type="ECO:0000313" key="2">
    <source>
        <dbReference type="EMBL" id="CCM06141.1"/>
    </source>
</evidence>
<dbReference type="Proteomes" id="UP000006352">
    <property type="component" value="Unassembled WGS sequence"/>
</dbReference>
<name>J4ICB9_9APHY</name>
<dbReference type="OrthoDB" id="3143319at2759"/>
<feature type="region of interest" description="Disordered" evidence="1">
    <location>
        <begin position="591"/>
        <end position="635"/>
    </location>
</feature>
<sequence>MNVLLGHNAESDIVVHYFTHAEPSWPGSSQDILQLGSNLVSTASQGEIWHQPATISSEITFDVRGPCYVYSQGVPKLSDINKHLGSSDERNDLREWDYATDASDRTSVVATQDLDEFEHTDLDHIFWESLRHDESHSTQHAQAVPGSFVGVLPSYSLLGSPFGMGQGCEQVTVHHFDYQDSAALSSQYIASNGIRLTRTASGGVDWFTPDDPFDLSSFDNQRNAHVFSQEPPKLLHPENLSTLAKSAMLRDWADDLYETLLETGSDTFELKDLEDFEHTDIVLTRSMTVEPRHSPHGFKHCDVELTKRCILEPQHSPQHINAAVDTTFATRGELIVGKVHGRSANEAPIDGEPARKRPRCDATSLYKVIPEPHFHSSPSDAHGSCLLNPPPMLYKIPKHIPIPPHSAQTVTDFLCDPFIRGSWIVPVRGRLLWDGCTPATMLASDPGSQERSHSGVFKGLVVLPSGPSRKVDHVNSSTIDEINWTHDALLDFWWFLLSLREACTLGPISLSFHAAPVHRTRISSRDAHQPGHAPESGSTAYGGTVTSDSGMYRAAALSAVDHIKVYHDVQHTMKIRNVLSAWWYKWPNESSYGKDESRETAEDEIAQSSIRAPTRDEDATCGEGSLGGNPTGKSSKIHILKRAKLALIDERSNGVLIS</sequence>
<organism evidence="2 3">
    <name type="scientific">Fibroporia radiculosa</name>
    <dbReference type="NCBI Taxonomy" id="599839"/>
    <lineage>
        <taxon>Eukaryota</taxon>
        <taxon>Fungi</taxon>
        <taxon>Dikarya</taxon>
        <taxon>Basidiomycota</taxon>
        <taxon>Agaricomycotina</taxon>
        <taxon>Agaricomycetes</taxon>
        <taxon>Polyporales</taxon>
        <taxon>Fibroporiaceae</taxon>
        <taxon>Fibroporia</taxon>
    </lineage>
</organism>
<dbReference type="HOGENOM" id="CLU_027435_0_0_1"/>
<dbReference type="RefSeq" id="XP_012185424.1">
    <property type="nucleotide sequence ID" value="XM_012330034.1"/>
</dbReference>
<feature type="region of interest" description="Disordered" evidence="1">
    <location>
        <begin position="521"/>
        <end position="544"/>
    </location>
</feature>
<evidence type="ECO:0000313" key="3">
    <source>
        <dbReference type="Proteomes" id="UP000006352"/>
    </source>
</evidence>
<dbReference type="InParanoid" id="J4ICB9"/>
<dbReference type="STRING" id="599839.J4ICB9"/>
<reference evidence="2 3" key="1">
    <citation type="journal article" date="2012" name="Appl. Environ. Microbiol.">
        <title>Short-read sequencing for genomic analysis of the brown rot fungus Fibroporia radiculosa.</title>
        <authorList>
            <person name="Tang J.D."/>
            <person name="Perkins A.D."/>
            <person name="Sonstegard T.S."/>
            <person name="Schroeder S.G."/>
            <person name="Burgess S.C."/>
            <person name="Diehl S.V."/>
        </authorList>
    </citation>
    <scope>NUCLEOTIDE SEQUENCE [LARGE SCALE GENOMIC DNA]</scope>
    <source>
        <strain evidence="2 3">TFFH 294</strain>
    </source>
</reference>
<accession>J4ICB9</accession>
<dbReference type="EMBL" id="HE797226">
    <property type="protein sequence ID" value="CCM06141.1"/>
    <property type="molecule type" value="Genomic_DNA"/>
</dbReference>
<gene>
    <name evidence="2" type="ORF">FIBRA_08391</name>
</gene>
<proteinExistence type="predicted"/>
<protein>
    <submittedName>
        <fullName evidence="2">Uncharacterized protein</fullName>
    </submittedName>
</protein>
<keyword evidence="3" id="KW-1185">Reference proteome</keyword>